<evidence type="ECO:0000313" key="1">
    <source>
        <dbReference type="EMBL" id="OCF24786.1"/>
    </source>
</evidence>
<evidence type="ECO:0000313" key="3">
    <source>
        <dbReference type="Proteomes" id="UP000092730"/>
    </source>
</evidence>
<dbReference type="KEGG" id="kbi:30210646"/>
<evidence type="ECO:0008006" key="4">
    <source>
        <dbReference type="Google" id="ProtNLM"/>
    </source>
</evidence>
<gene>
    <name evidence="1" type="ORF">I302_06247</name>
    <name evidence="2" type="ORF">I302_106495</name>
</gene>
<reference evidence="1" key="1">
    <citation type="submission" date="2013-07" db="EMBL/GenBank/DDBJ databases">
        <title>The Genome Sequence of Cryptococcus bestiolae CBS10118.</title>
        <authorList>
            <consortium name="The Broad Institute Genome Sequencing Platform"/>
            <person name="Cuomo C."/>
            <person name="Litvintseva A."/>
            <person name="Chen Y."/>
            <person name="Heitman J."/>
            <person name="Sun S."/>
            <person name="Springer D."/>
            <person name="Dromer F."/>
            <person name="Young S.K."/>
            <person name="Zeng Q."/>
            <person name="Gargeya S."/>
            <person name="Fitzgerald M."/>
            <person name="Abouelleil A."/>
            <person name="Alvarado L."/>
            <person name="Berlin A.M."/>
            <person name="Chapman S.B."/>
            <person name="Dewar J."/>
            <person name="Goldberg J."/>
            <person name="Griggs A."/>
            <person name="Gujja S."/>
            <person name="Hansen M."/>
            <person name="Howarth C."/>
            <person name="Imamovic A."/>
            <person name="Larimer J."/>
            <person name="McCowan C."/>
            <person name="Murphy C."/>
            <person name="Pearson M."/>
            <person name="Priest M."/>
            <person name="Roberts A."/>
            <person name="Saif S."/>
            <person name="Shea T."/>
            <person name="Sykes S."/>
            <person name="Wortman J."/>
            <person name="Nusbaum C."/>
            <person name="Birren B."/>
        </authorList>
    </citation>
    <scope>NUCLEOTIDE SEQUENCE [LARGE SCALE GENOMIC DNA]</scope>
    <source>
        <strain evidence="1">CBS 10118</strain>
    </source>
</reference>
<proteinExistence type="predicted"/>
<protein>
    <recommendedName>
        <fullName evidence="4">F-box domain-containing protein</fullName>
    </recommendedName>
</protein>
<evidence type="ECO:0000313" key="2">
    <source>
        <dbReference type="EMBL" id="WVW84461.1"/>
    </source>
</evidence>
<dbReference type="EMBL" id="KI894022">
    <property type="protein sequence ID" value="OCF24786.1"/>
    <property type="molecule type" value="Genomic_DNA"/>
</dbReference>
<dbReference type="OrthoDB" id="2563484at2759"/>
<dbReference type="RefSeq" id="XP_019045856.1">
    <property type="nucleotide sequence ID" value="XM_019192859.1"/>
</dbReference>
<dbReference type="GeneID" id="30210646"/>
<reference evidence="2" key="4">
    <citation type="submission" date="2024-02" db="EMBL/GenBank/DDBJ databases">
        <title>Comparative genomics of Cryptococcus and Kwoniella reveals pathogenesis evolution and contrasting modes of karyotype evolution via chromosome fusion or intercentromeric recombination.</title>
        <authorList>
            <person name="Coelho M.A."/>
            <person name="David-Palma M."/>
            <person name="Shea T."/>
            <person name="Bowers K."/>
            <person name="McGinley-Smith S."/>
            <person name="Mohammad A.W."/>
            <person name="Gnirke A."/>
            <person name="Yurkov A.M."/>
            <person name="Nowrousian M."/>
            <person name="Sun S."/>
            <person name="Cuomo C.A."/>
            <person name="Heitman J."/>
        </authorList>
    </citation>
    <scope>NUCLEOTIDE SEQUENCE</scope>
    <source>
        <strain evidence="2">CBS 10118</strain>
    </source>
</reference>
<accession>A0A1B9G196</accession>
<sequence length="334" mass="38058">MLSPPILNTEVVLQPSDQSLRPFITALPEDIRYYILSQFATLSFDHLKTVTQLNSTYYASFHSRLYRSITFTDQDAQVLRQLCIAGSTPESVAAQSLLQSLLEMQTCKDQYTRFRSLCASSANLTITGEKILEVISQILNQQSTTNLFPNLNQLVLKDMTSKHNPRRIRIDTPLEESLKTVLAHVHPQKLCLNLGIPFSHTWRNLIQNLAGKGLCGIKEVIHHGVPISNLEIEFLILEDVEVQRFFLEDYIIPSYSQRTLQVAYRWSSPGKPYTPRVMPKEIHIYAHWAGEYGLPLELVDSPIEYMGELREVTHVHQSDEKVGCVCSLSTNRTE</sequence>
<name>A0A1B9G196_9TREE</name>
<reference evidence="2" key="2">
    <citation type="submission" date="2013-07" db="EMBL/GenBank/DDBJ databases">
        <authorList>
            <consortium name="The Broad Institute Genome Sequencing Platform"/>
            <person name="Cuomo C."/>
            <person name="Litvintseva A."/>
            <person name="Chen Y."/>
            <person name="Heitman J."/>
            <person name="Sun S."/>
            <person name="Springer D."/>
            <person name="Dromer F."/>
            <person name="Young S.K."/>
            <person name="Zeng Q."/>
            <person name="Gargeya S."/>
            <person name="Fitzgerald M."/>
            <person name="Abouelleil A."/>
            <person name="Alvarado L."/>
            <person name="Berlin A.M."/>
            <person name="Chapman S.B."/>
            <person name="Dewar J."/>
            <person name="Goldberg J."/>
            <person name="Griggs A."/>
            <person name="Gujja S."/>
            <person name="Hansen M."/>
            <person name="Howarth C."/>
            <person name="Imamovic A."/>
            <person name="Larimer J."/>
            <person name="McCowan C."/>
            <person name="Murphy C."/>
            <person name="Pearson M."/>
            <person name="Priest M."/>
            <person name="Roberts A."/>
            <person name="Saif S."/>
            <person name="Shea T."/>
            <person name="Sykes S."/>
            <person name="Wortman J."/>
            <person name="Nusbaum C."/>
            <person name="Birren B."/>
        </authorList>
    </citation>
    <scope>NUCLEOTIDE SEQUENCE</scope>
    <source>
        <strain evidence="2">CBS 10118</strain>
    </source>
</reference>
<reference evidence="1" key="3">
    <citation type="submission" date="2014-01" db="EMBL/GenBank/DDBJ databases">
        <title>Evolution of pathogenesis and genome organization in the Tremellales.</title>
        <authorList>
            <person name="Cuomo C."/>
            <person name="Litvintseva A."/>
            <person name="Heitman J."/>
            <person name="Chen Y."/>
            <person name="Sun S."/>
            <person name="Springer D."/>
            <person name="Dromer F."/>
            <person name="Young S."/>
            <person name="Zeng Q."/>
            <person name="Chapman S."/>
            <person name="Gujja S."/>
            <person name="Saif S."/>
            <person name="Birren B."/>
        </authorList>
    </citation>
    <scope>NUCLEOTIDE SEQUENCE</scope>
    <source>
        <strain evidence="1">CBS 10118</strain>
    </source>
</reference>
<dbReference type="VEuPathDB" id="FungiDB:I302_06247"/>
<dbReference type="Proteomes" id="UP000092730">
    <property type="component" value="Chromosome 5"/>
</dbReference>
<organism evidence="1">
    <name type="scientific">Kwoniella bestiolae CBS 10118</name>
    <dbReference type="NCBI Taxonomy" id="1296100"/>
    <lineage>
        <taxon>Eukaryota</taxon>
        <taxon>Fungi</taxon>
        <taxon>Dikarya</taxon>
        <taxon>Basidiomycota</taxon>
        <taxon>Agaricomycotina</taxon>
        <taxon>Tremellomycetes</taxon>
        <taxon>Tremellales</taxon>
        <taxon>Cryptococcaceae</taxon>
        <taxon>Kwoniella</taxon>
    </lineage>
</organism>
<keyword evidence="3" id="KW-1185">Reference proteome</keyword>
<dbReference type="AlphaFoldDB" id="A0A1B9G196"/>
<dbReference type="EMBL" id="CP144545">
    <property type="protein sequence ID" value="WVW84461.1"/>
    <property type="molecule type" value="Genomic_DNA"/>
</dbReference>